<dbReference type="STRING" id="398673.A0A2P4ZMC8"/>
<sequence length="383" mass="41040">MATSNSTSAAPKQEPLDALQSLINDVLVQTGKALRASRKDSRGNLTHVPGPSQSKLPETIRLFHSALDELEVEIIEAKSVLLRDLNELQERKKKLLPQTQTTPQQPITIDIPSESPEPKDEPMADSIDVKPMAPFPNMSINLSEADHMDISAKEPNGQQQQPQPPPPGGMNGLSGKASPAFASRLPAGDHKPTLDMLPENTSTNQPPIKAEPSGMNFTNMEFTLAPPSNEASGQTNTSSKEPFFDLTTFAPADGGDELLNLNNLLPDQPSAGNNNNNNNNNSIANNNNQPSISAAAHSISIPNANAAPKVEEQKFDTNLNTEFFGHESGAADGMDFDFSLGGSGDDTFDDLMNNRDSNFELMDAGGDFDSAFFGLDKSDESAS</sequence>
<keyword evidence="3" id="KW-1185">Reference proteome</keyword>
<name>A0A2P4ZMC8_9HYPO</name>
<dbReference type="AlphaFoldDB" id="A0A2P4ZMC8"/>
<evidence type="ECO:0000313" key="3">
    <source>
        <dbReference type="Proteomes" id="UP000054821"/>
    </source>
</evidence>
<evidence type="ECO:0000313" key="2">
    <source>
        <dbReference type="EMBL" id="PON25423.1"/>
    </source>
</evidence>
<comment type="caution">
    <text evidence="2">The sequence shown here is derived from an EMBL/GenBank/DDBJ whole genome shotgun (WGS) entry which is preliminary data.</text>
</comment>
<dbReference type="Proteomes" id="UP000054821">
    <property type="component" value="Unassembled WGS sequence"/>
</dbReference>
<accession>A0A2P4ZMC8</accession>
<dbReference type="GeneID" id="29981080"/>
<evidence type="ECO:0000256" key="1">
    <source>
        <dbReference type="SAM" id="MobiDB-lite"/>
    </source>
</evidence>
<feature type="region of interest" description="Disordered" evidence="1">
    <location>
        <begin position="266"/>
        <end position="290"/>
    </location>
</feature>
<feature type="region of interest" description="Disordered" evidence="1">
    <location>
        <begin position="34"/>
        <end position="56"/>
    </location>
</feature>
<dbReference type="EMBL" id="JPDN02000018">
    <property type="protein sequence ID" value="PON25423.1"/>
    <property type="molecule type" value="Genomic_DNA"/>
</dbReference>
<feature type="region of interest" description="Disordered" evidence="1">
    <location>
        <begin position="94"/>
        <end position="210"/>
    </location>
</feature>
<feature type="compositionally biased region" description="Low complexity" evidence="1">
    <location>
        <begin position="97"/>
        <end position="112"/>
    </location>
</feature>
<proteinExistence type="predicted"/>
<protein>
    <submittedName>
        <fullName evidence="2">Uncharacterized protein</fullName>
    </submittedName>
</protein>
<dbReference type="RefSeq" id="XP_018665829.1">
    <property type="nucleotide sequence ID" value="XM_018800997.1"/>
</dbReference>
<organism evidence="2 3">
    <name type="scientific">Trichoderma gamsii</name>
    <dbReference type="NCBI Taxonomy" id="398673"/>
    <lineage>
        <taxon>Eukaryota</taxon>
        <taxon>Fungi</taxon>
        <taxon>Dikarya</taxon>
        <taxon>Ascomycota</taxon>
        <taxon>Pezizomycotina</taxon>
        <taxon>Sordariomycetes</taxon>
        <taxon>Hypocreomycetidae</taxon>
        <taxon>Hypocreales</taxon>
        <taxon>Hypocreaceae</taxon>
        <taxon>Trichoderma</taxon>
    </lineage>
</organism>
<gene>
    <name evidence="2" type="ORF">TGAM01_v205717</name>
</gene>
<reference evidence="2 3" key="1">
    <citation type="journal article" date="2016" name="Genome Announc.">
        <title>Draft Whole-Genome Sequence of Trichoderma gamsii T6085, a Promising Biocontrol Agent of Fusarium Head Blight on Wheat.</title>
        <authorList>
            <person name="Baroncelli R."/>
            <person name="Zapparata A."/>
            <person name="Piaggeschi G."/>
            <person name="Sarrocco S."/>
            <person name="Vannacci G."/>
        </authorList>
    </citation>
    <scope>NUCLEOTIDE SEQUENCE [LARGE SCALE GENOMIC DNA]</scope>
    <source>
        <strain evidence="2 3">T6085</strain>
    </source>
</reference>